<evidence type="ECO:0000256" key="11">
    <source>
        <dbReference type="SAM" id="MobiDB-lite"/>
    </source>
</evidence>
<keyword evidence="9" id="KW-0325">Glycoprotein</keyword>
<keyword evidence="4" id="KW-0677">Repeat</keyword>
<dbReference type="GO" id="GO:0009451">
    <property type="term" value="P:RNA modification"/>
    <property type="evidence" value="ECO:0007669"/>
    <property type="project" value="InterPro"/>
</dbReference>
<evidence type="ECO:0000256" key="8">
    <source>
        <dbReference type="ARBA" id="ARBA00023004"/>
    </source>
</evidence>
<dbReference type="EMBL" id="LEKV01004342">
    <property type="protein sequence ID" value="KVH96261.1"/>
    <property type="molecule type" value="Genomic_DNA"/>
</dbReference>
<dbReference type="Pfam" id="PF20431">
    <property type="entry name" value="E_motif"/>
    <property type="match status" value="1"/>
</dbReference>
<feature type="repeat" description="PPR" evidence="10">
    <location>
        <begin position="161"/>
        <end position="195"/>
    </location>
</feature>
<reference evidence="13 14" key="1">
    <citation type="journal article" date="2016" name="Sci. Rep.">
        <title>The genome sequence of the outbreeding globe artichoke constructed de novo incorporating a phase-aware low-pass sequencing strategy of F1 progeny.</title>
        <authorList>
            <person name="Scaglione D."/>
            <person name="Reyes-Chin-Wo S."/>
            <person name="Acquadro A."/>
            <person name="Froenicke L."/>
            <person name="Portis E."/>
            <person name="Beitel C."/>
            <person name="Tirone M."/>
            <person name="Mauro R."/>
            <person name="Lo Monaco A."/>
            <person name="Mauromicale G."/>
            <person name="Faccioli P."/>
            <person name="Cattivelli L."/>
            <person name="Rieseberg L."/>
            <person name="Michelmore R."/>
            <person name="Lanteri S."/>
        </authorList>
    </citation>
    <scope>NUCLEOTIDE SEQUENCE [LARGE SCALE GENOMIC DNA]</scope>
    <source>
        <strain evidence="13">2C</strain>
    </source>
</reference>
<dbReference type="GO" id="GO:0003729">
    <property type="term" value="F:mRNA binding"/>
    <property type="evidence" value="ECO:0007669"/>
    <property type="project" value="UniProtKB-ARBA"/>
</dbReference>
<comment type="caution">
    <text evidence="13">The sequence shown here is derived from an EMBL/GenBank/DDBJ whole genome shotgun (WGS) entry which is preliminary data.</text>
</comment>
<comment type="cofactor">
    <cofactor evidence="1">
        <name>L-ascorbate</name>
        <dbReference type="ChEBI" id="CHEBI:38290"/>
    </cofactor>
</comment>
<keyword evidence="8" id="KW-0408">Iron</keyword>
<dbReference type="FunFam" id="1.25.40.10:FF:000343">
    <property type="entry name" value="Pentatricopeptide repeat-containing protein At3g58590"/>
    <property type="match status" value="2"/>
</dbReference>
<evidence type="ECO:0000259" key="12">
    <source>
        <dbReference type="PROSITE" id="PS51471"/>
    </source>
</evidence>
<dbReference type="PANTHER" id="PTHR47926">
    <property type="entry name" value="PENTATRICOPEPTIDE REPEAT-CONTAINING PROTEIN"/>
    <property type="match status" value="1"/>
</dbReference>
<evidence type="ECO:0000256" key="3">
    <source>
        <dbReference type="ARBA" id="ARBA00022723"/>
    </source>
</evidence>
<keyword evidence="3" id="KW-0479">Metal-binding</keyword>
<name>A0A103XSV5_CYNCS</name>
<dbReference type="Pfam" id="PF25238">
    <property type="entry name" value="OGFOD2-like"/>
    <property type="match status" value="1"/>
</dbReference>
<keyword evidence="6" id="KW-0223">Dioxygenase</keyword>
<feature type="compositionally biased region" description="Low complexity" evidence="11">
    <location>
        <begin position="902"/>
        <end position="911"/>
    </location>
</feature>
<dbReference type="PROSITE" id="PS51471">
    <property type="entry name" value="FE2OG_OXY"/>
    <property type="match status" value="1"/>
</dbReference>
<dbReference type="FunFam" id="1.25.40.10:FF:000690">
    <property type="entry name" value="Pentatricopeptide repeat-containing protein"/>
    <property type="match status" value="1"/>
</dbReference>
<dbReference type="InterPro" id="IPR046848">
    <property type="entry name" value="E_motif"/>
</dbReference>
<feature type="domain" description="Fe2OG dioxygenase" evidence="12">
    <location>
        <begin position="1234"/>
        <end position="1334"/>
    </location>
</feature>
<feature type="region of interest" description="Disordered" evidence="11">
    <location>
        <begin position="891"/>
        <end position="911"/>
    </location>
</feature>
<evidence type="ECO:0000256" key="9">
    <source>
        <dbReference type="ARBA" id="ARBA00023180"/>
    </source>
</evidence>
<evidence type="ECO:0000256" key="2">
    <source>
        <dbReference type="ARBA" id="ARBA00006643"/>
    </source>
</evidence>
<dbReference type="PROSITE" id="PS51375">
    <property type="entry name" value="PPR"/>
    <property type="match status" value="4"/>
</dbReference>
<evidence type="ECO:0000313" key="13">
    <source>
        <dbReference type="EMBL" id="KVH96261.1"/>
    </source>
</evidence>
<dbReference type="GO" id="GO:0031418">
    <property type="term" value="F:L-ascorbic acid binding"/>
    <property type="evidence" value="ECO:0007669"/>
    <property type="project" value="InterPro"/>
</dbReference>
<protein>
    <recommendedName>
        <fullName evidence="12">Fe2OG dioxygenase domain-containing protein</fullName>
    </recommendedName>
</protein>
<dbReference type="GO" id="GO:0005506">
    <property type="term" value="F:iron ion binding"/>
    <property type="evidence" value="ECO:0007669"/>
    <property type="project" value="InterPro"/>
</dbReference>
<keyword evidence="5" id="KW-0256">Endoplasmic reticulum</keyword>
<gene>
    <name evidence="13" type="ORF">Ccrd_001653</name>
</gene>
<dbReference type="NCBIfam" id="TIGR00756">
    <property type="entry name" value="PPR"/>
    <property type="match status" value="4"/>
</dbReference>
<evidence type="ECO:0000256" key="5">
    <source>
        <dbReference type="ARBA" id="ARBA00022824"/>
    </source>
</evidence>
<dbReference type="GO" id="GO:0008270">
    <property type="term" value="F:zinc ion binding"/>
    <property type="evidence" value="ECO:0007669"/>
    <property type="project" value="InterPro"/>
</dbReference>
<dbReference type="InterPro" id="IPR002885">
    <property type="entry name" value="PPR_rpt"/>
</dbReference>
<feature type="repeat" description="PPR" evidence="10">
    <location>
        <begin position="392"/>
        <end position="426"/>
    </location>
</feature>
<evidence type="ECO:0000313" key="14">
    <source>
        <dbReference type="Proteomes" id="UP000243975"/>
    </source>
</evidence>
<evidence type="ECO:0000256" key="7">
    <source>
        <dbReference type="ARBA" id="ARBA00023002"/>
    </source>
</evidence>
<dbReference type="Pfam" id="PF13041">
    <property type="entry name" value="PPR_2"/>
    <property type="match status" value="2"/>
</dbReference>
<dbReference type="InterPro" id="IPR032867">
    <property type="entry name" value="DYW_dom"/>
</dbReference>
<keyword evidence="14" id="KW-1185">Reference proteome</keyword>
<keyword evidence="7" id="KW-0560">Oxidoreductase</keyword>
<dbReference type="Gene3D" id="1.25.40.10">
    <property type="entry name" value="Tetratricopeptide repeat domain"/>
    <property type="match status" value="3"/>
</dbReference>
<feature type="repeat" description="PPR" evidence="10">
    <location>
        <begin position="564"/>
        <end position="594"/>
    </location>
</feature>
<accession>A0A103XSV5</accession>
<dbReference type="Pfam" id="PF01535">
    <property type="entry name" value="PPR"/>
    <property type="match status" value="5"/>
</dbReference>
<dbReference type="Gramene" id="KVH96261">
    <property type="protein sequence ID" value="KVH96261"/>
    <property type="gene ID" value="Ccrd_001653"/>
</dbReference>
<dbReference type="Pfam" id="PF14432">
    <property type="entry name" value="DYW_deaminase"/>
    <property type="match status" value="1"/>
</dbReference>
<evidence type="ECO:0000256" key="10">
    <source>
        <dbReference type="PROSITE-ProRule" id="PRU00708"/>
    </source>
</evidence>
<sequence length="1403" mass="158557">MCEKCLNDSFFWNKEIFEERSILGLSSWLLVRFLMLRHVDLVASMAAIPMGPSPTPPDKTSLIKTANFARIPSKLSLKSNVSSPKAPLVQQGRIENVHLVSLSKQGKIQEAGDFIKEMDKSGVSVTLHSYECLLEMCADLRHLPVGKFIHDHFQSSLGTPPIFIQNCALRMYCECGSFSDANRLFDEMTERNLASWAILISAYAKAGLIGKAVKLFSCMKTIEPDFTIYISILQSLVDSSSLELGKQMHSLAIKNGFTHIVKVDTTILSMYVKCGCLDSAELSFDQMAEKNAVAWTALMVGYMQIEKRVEVIDLFLAMVKEGVQLDEYVFSITLKACACLENQAIGQQIHGYILKLGMADEASVGTPLVDFYVKCGSIESATRAFNKISEPNDFSWSALITGYSQSGEFDECLKVFKSLKSRDAVLNSFIYTSIFQACSAVAAFDLGAQAHGDAIKRGLVSYLYGESAMITMYARCGRLDYARQVFESIRKPDNVTWTAIIAGCAYHGNASEALRLFRRMLSSDVNPNAITFIAVFTAYNYSGLIKEAKECLDSMSSRYGVQPNINHYNCMIDIYARAGRLEESLEMIKNMPFEPDPMSWKCLLGGCSIHKNFKLGKIASENLLRLDPHDTAAYVLMFNLHASSRNWEEAGLVRKMMAERNLRKEVSCSWISIKGKMHRFVVGDQHHPQAQEIYLKLKEFEYPKTSNQEVLLTEDDVSDILPERREQLLDHSERLAIAYGLISTSKGSPITIFKNLRACKDCHEFAKHVSMVTGQEIVVRDANRFHHFKSGKCSCGSGDVILHQGYMVGLYIPRHSSRDSENHFMTIIAKLALMMEDFLMHMLTALRTHEHTTYINPSSEQHRTLYALIFSLQFLPTITMTAHSGADRLDASSSTAQPVMPAPAGNGNANGIGSVPMNSNYRLRLIPHQDHKPDNYDDLQSEFTPFLFSSLERYLPPHLLNVSREAKYRYMQGILRRYSTEGDRTRERIEELTKLGKALFAVFTSTSDVKEAIESCKLLYFLSVGSMLFICEADSACFLLLDKAVKNLFEVLGSLSETDLVQKASVKKLRLGHLFSSFTAKKHKEYRQNIISNYQVNFEPLYRDLYQLDATTFFVPSFLEAFMASDCDRDQSIKSIMSEPAPGVYTFNMLQPRFCDMLLAEVSSSSVIAILMVENFEKWITETKFRVMRPNTMNKYGAVLDDFGMESMLHKLMEDFIRHISKIFFADVGGYSLDSHHGFVVEYGLNRDVELVGFHVDDSEVTLNVCLGKQFSGGELFFRGVRCDRHMHDEALPEEIFEYSHVPGHAIIHRGRHRHGARPTTAGSRVNLLLWCRSCGVNNLSSLRIIELSLFFSYSSVFRELKKHNKGYASWCGDCQREKRERLNQAVSEKKAEMLNERRMVHD</sequence>
<dbReference type="GO" id="GO:0016705">
    <property type="term" value="F:oxidoreductase activity, acting on paired donors, with incorporation or reduction of molecular oxygen"/>
    <property type="evidence" value="ECO:0007669"/>
    <property type="project" value="InterPro"/>
</dbReference>
<dbReference type="InterPro" id="IPR011990">
    <property type="entry name" value="TPR-like_helical_dom_sf"/>
</dbReference>
<organism evidence="13 14">
    <name type="scientific">Cynara cardunculus var. scolymus</name>
    <name type="common">Globe artichoke</name>
    <name type="synonym">Cynara scolymus</name>
    <dbReference type="NCBI Taxonomy" id="59895"/>
    <lineage>
        <taxon>Eukaryota</taxon>
        <taxon>Viridiplantae</taxon>
        <taxon>Streptophyta</taxon>
        <taxon>Embryophyta</taxon>
        <taxon>Tracheophyta</taxon>
        <taxon>Spermatophyta</taxon>
        <taxon>Magnoliopsida</taxon>
        <taxon>eudicotyledons</taxon>
        <taxon>Gunneridae</taxon>
        <taxon>Pentapetalae</taxon>
        <taxon>asterids</taxon>
        <taxon>campanulids</taxon>
        <taxon>Asterales</taxon>
        <taxon>Asteraceae</taxon>
        <taxon>Carduoideae</taxon>
        <taxon>Cardueae</taxon>
        <taxon>Carduinae</taxon>
        <taxon>Cynara</taxon>
    </lineage>
</organism>
<dbReference type="InterPro" id="IPR006620">
    <property type="entry name" value="Pro_4_hyd_alph"/>
</dbReference>
<comment type="similarity">
    <text evidence="2">Belongs to the PPR family. PCMP-H subfamily.</text>
</comment>
<evidence type="ECO:0000256" key="1">
    <source>
        <dbReference type="ARBA" id="ARBA00001961"/>
    </source>
</evidence>
<evidence type="ECO:0000256" key="4">
    <source>
        <dbReference type="ARBA" id="ARBA00022737"/>
    </source>
</evidence>
<dbReference type="GO" id="GO:0051213">
    <property type="term" value="F:dioxygenase activity"/>
    <property type="evidence" value="ECO:0007669"/>
    <property type="project" value="UniProtKB-KW"/>
</dbReference>
<proteinExistence type="inferred from homology"/>
<dbReference type="InterPro" id="IPR005123">
    <property type="entry name" value="Oxoglu/Fe-dep_dioxygenase_dom"/>
</dbReference>
<feature type="repeat" description="PPR" evidence="10">
    <location>
        <begin position="493"/>
        <end position="527"/>
    </location>
</feature>
<dbReference type="STRING" id="59895.A0A103XSV5"/>
<dbReference type="Proteomes" id="UP000243975">
    <property type="component" value="Unassembled WGS sequence"/>
</dbReference>
<evidence type="ECO:0000256" key="6">
    <source>
        <dbReference type="ARBA" id="ARBA00022964"/>
    </source>
</evidence>
<dbReference type="SMART" id="SM00702">
    <property type="entry name" value="P4Hc"/>
    <property type="match status" value="1"/>
</dbReference>
<dbReference type="PANTHER" id="PTHR47926:SF378">
    <property type="entry name" value="PENTATRICOPEPTIDE REPEAT (PPR) SUPERFAMILY PROTEIN"/>
    <property type="match status" value="1"/>
</dbReference>
<dbReference type="InterPro" id="IPR046960">
    <property type="entry name" value="PPR_At4g14850-like_plant"/>
</dbReference>